<dbReference type="Gene3D" id="3.40.50.2300">
    <property type="match status" value="1"/>
</dbReference>
<dbReference type="PROSITE" id="PS50110">
    <property type="entry name" value="RESPONSE_REGULATORY"/>
    <property type="match status" value="1"/>
</dbReference>
<dbReference type="InterPro" id="IPR011009">
    <property type="entry name" value="Kinase-like_dom_sf"/>
</dbReference>
<feature type="compositionally biased region" description="Low complexity" evidence="11">
    <location>
        <begin position="47"/>
        <end position="64"/>
    </location>
</feature>
<feature type="compositionally biased region" description="Low complexity" evidence="11">
    <location>
        <begin position="987"/>
        <end position="996"/>
    </location>
</feature>
<name>A0A067N8N4_BOTB1</name>
<dbReference type="GO" id="GO:0004674">
    <property type="term" value="F:protein serine/threonine kinase activity"/>
    <property type="evidence" value="ECO:0007669"/>
    <property type="project" value="UniProtKB-KW"/>
</dbReference>
<feature type="compositionally biased region" description="Acidic residues" evidence="11">
    <location>
        <begin position="825"/>
        <end position="840"/>
    </location>
</feature>
<dbReference type="SUPFAM" id="SSF56112">
    <property type="entry name" value="Protein kinase-like (PK-like)"/>
    <property type="match status" value="1"/>
</dbReference>
<evidence type="ECO:0000256" key="10">
    <source>
        <dbReference type="PROSITE-ProRule" id="PRU00169"/>
    </source>
</evidence>
<evidence type="ECO:0000259" key="14">
    <source>
        <dbReference type="PROSITE" id="PS50112"/>
    </source>
</evidence>
<dbReference type="Gene3D" id="1.10.510.10">
    <property type="entry name" value="Transferase(Phosphotransferase) domain 1"/>
    <property type="match status" value="2"/>
</dbReference>
<feature type="region of interest" description="Disordered" evidence="11">
    <location>
        <begin position="971"/>
        <end position="996"/>
    </location>
</feature>
<evidence type="ECO:0000259" key="15">
    <source>
        <dbReference type="PROSITE" id="PS51285"/>
    </source>
</evidence>
<dbReference type="InterPro" id="IPR001789">
    <property type="entry name" value="Sig_transdc_resp-reg_receiver"/>
</dbReference>
<dbReference type="HOGENOM" id="CLU_000709_1_0_1"/>
<protein>
    <recommendedName>
        <fullName evidence="1">non-specific serine/threonine protein kinase</fullName>
        <ecNumber evidence="1">2.7.11.1</ecNumber>
    </recommendedName>
</protein>
<dbReference type="SMART" id="SM00448">
    <property type="entry name" value="REC"/>
    <property type="match status" value="1"/>
</dbReference>
<dbReference type="Gene3D" id="3.30.200.20">
    <property type="entry name" value="Phosphorylase Kinase, domain 1"/>
    <property type="match status" value="2"/>
</dbReference>
<evidence type="ECO:0000256" key="8">
    <source>
        <dbReference type="ARBA" id="ARBA00047899"/>
    </source>
</evidence>
<feature type="modified residue" description="4-aspartylphosphate" evidence="10">
    <location>
        <position position="1684"/>
    </location>
</feature>
<dbReference type="FunFam" id="1.10.510.10:FF:000340">
    <property type="entry name" value="Serine threonine protein kinase"/>
    <property type="match status" value="1"/>
</dbReference>
<feature type="compositionally biased region" description="Pro residues" evidence="11">
    <location>
        <begin position="24"/>
        <end position="46"/>
    </location>
</feature>
<evidence type="ECO:0000256" key="6">
    <source>
        <dbReference type="ARBA" id="ARBA00022777"/>
    </source>
</evidence>
<dbReference type="PANTHER" id="PTHR24356:SF1">
    <property type="entry name" value="SERINE_THREONINE-PROTEIN KINASE GREATWALL"/>
    <property type="match status" value="1"/>
</dbReference>
<dbReference type="FunFam" id="3.30.200.20:FF:001008">
    <property type="entry name" value="Serine/threonine-protein kinase cek1"/>
    <property type="match status" value="1"/>
</dbReference>
<dbReference type="InterPro" id="IPR000961">
    <property type="entry name" value="AGC-kinase_C"/>
</dbReference>
<feature type="compositionally biased region" description="Polar residues" evidence="11">
    <location>
        <begin position="1250"/>
        <end position="1277"/>
    </location>
</feature>
<feature type="domain" description="Response regulatory" evidence="13">
    <location>
        <begin position="1634"/>
        <end position="1750"/>
    </location>
</feature>
<feature type="domain" description="Protein kinase" evidence="12">
    <location>
        <begin position="1017"/>
        <end position="1387"/>
    </location>
</feature>
<keyword evidence="5" id="KW-0547">Nucleotide-binding</keyword>
<feature type="compositionally biased region" description="Basic and acidic residues" evidence="11">
    <location>
        <begin position="1549"/>
        <end position="1570"/>
    </location>
</feature>
<dbReference type="SUPFAM" id="SSF52172">
    <property type="entry name" value="CheY-like"/>
    <property type="match status" value="1"/>
</dbReference>
<feature type="compositionally biased region" description="Low complexity" evidence="11">
    <location>
        <begin position="1234"/>
        <end position="1243"/>
    </location>
</feature>
<keyword evidence="2" id="KW-0723">Serine/threonine-protein kinase</keyword>
<dbReference type="InParanoid" id="A0A067N8N4"/>
<keyword evidence="7" id="KW-0067">ATP-binding</keyword>
<dbReference type="OrthoDB" id="162894at2759"/>
<gene>
    <name evidence="16" type="ORF">BOTBODRAFT_26510</name>
</gene>
<keyword evidence="6" id="KW-0418">Kinase</keyword>
<dbReference type="GO" id="GO:0005737">
    <property type="term" value="C:cytoplasm"/>
    <property type="evidence" value="ECO:0007669"/>
    <property type="project" value="TreeGrafter"/>
</dbReference>
<dbReference type="GO" id="GO:0005634">
    <property type="term" value="C:nucleus"/>
    <property type="evidence" value="ECO:0007669"/>
    <property type="project" value="TreeGrafter"/>
</dbReference>
<evidence type="ECO:0000256" key="7">
    <source>
        <dbReference type="ARBA" id="ARBA00022840"/>
    </source>
</evidence>
<evidence type="ECO:0000256" key="3">
    <source>
        <dbReference type="ARBA" id="ARBA00022553"/>
    </source>
</evidence>
<dbReference type="CDD" id="cd05611">
    <property type="entry name" value="STKc_Rim15_like"/>
    <property type="match status" value="1"/>
</dbReference>
<evidence type="ECO:0000256" key="2">
    <source>
        <dbReference type="ARBA" id="ARBA00022527"/>
    </source>
</evidence>
<dbReference type="GO" id="GO:1901992">
    <property type="term" value="P:positive regulation of mitotic cell cycle phase transition"/>
    <property type="evidence" value="ECO:0007669"/>
    <property type="project" value="UniProtKB-ARBA"/>
</dbReference>
<evidence type="ECO:0000259" key="13">
    <source>
        <dbReference type="PROSITE" id="PS50110"/>
    </source>
</evidence>
<feature type="domain" description="PAS" evidence="14">
    <location>
        <begin position="468"/>
        <end position="517"/>
    </location>
</feature>
<evidence type="ECO:0000256" key="4">
    <source>
        <dbReference type="ARBA" id="ARBA00022679"/>
    </source>
</evidence>
<evidence type="ECO:0000256" key="1">
    <source>
        <dbReference type="ARBA" id="ARBA00012513"/>
    </source>
</evidence>
<accession>A0A067N8N4</accession>
<feature type="domain" description="AGC-kinase C-terminal" evidence="15">
    <location>
        <begin position="1388"/>
        <end position="1474"/>
    </location>
</feature>
<dbReference type="EMBL" id="KL198017">
    <property type="protein sequence ID" value="KDQ20492.1"/>
    <property type="molecule type" value="Genomic_DNA"/>
</dbReference>
<feature type="compositionally biased region" description="Low complexity" evidence="11">
    <location>
        <begin position="882"/>
        <end position="896"/>
    </location>
</feature>
<dbReference type="InterPro" id="IPR008271">
    <property type="entry name" value="Ser/Thr_kinase_AS"/>
</dbReference>
<dbReference type="InterPro" id="IPR000719">
    <property type="entry name" value="Prot_kinase_dom"/>
</dbReference>
<dbReference type="InterPro" id="IPR011006">
    <property type="entry name" value="CheY-like_superfamily"/>
</dbReference>
<feature type="compositionally biased region" description="Polar residues" evidence="11">
    <location>
        <begin position="1571"/>
        <end position="1589"/>
    </location>
</feature>
<evidence type="ECO:0000313" key="16">
    <source>
        <dbReference type="EMBL" id="KDQ20492.1"/>
    </source>
</evidence>
<feature type="region of interest" description="Disordered" evidence="11">
    <location>
        <begin position="1"/>
        <end position="75"/>
    </location>
</feature>
<feature type="region of interest" description="Disordered" evidence="11">
    <location>
        <begin position="1174"/>
        <end position="1288"/>
    </location>
</feature>
<evidence type="ECO:0000256" key="11">
    <source>
        <dbReference type="SAM" id="MobiDB-lite"/>
    </source>
</evidence>
<dbReference type="FunFam" id="1.10.510.10:FF:000580">
    <property type="entry name" value="AGC protein kinase"/>
    <property type="match status" value="1"/>
</dbReference>
<dbReference type="PROSITE" id="PS50011">
    <property type="entry name" value="PROTEIN_KINASE_DOM"/>
    <property type="match status" value="1"/>
</dbReference>
<dbReference type="SMART" id="SM00220">
    <property type="entry name" value="S_TKc"/>
    <property type="match status" value="1"/>
</dbReference>
<feature type="region of interest" description="Disordered" evidence="11">
    <location>
        <begin position="380"/>
        <end position="428"/>
    </location>
</feature>
<dbReference type="PANTHER" id="PTHR24356">
    <property type="entry name" value="SERINE/THREONINE-PROTEIN KINASE"/>
    <property type="match status" value="1"/>
</dbReference>
<keyword evidence="3 10" id="KW-0597">Phosphoprotein</keyword>
<feature type="compositionally biased region" description="Acidic residues" evidence="11">
    <location>
        <begin position="132"/>
        <end position="142"/>
    </location>
</feature>
<dbReference type="GO" id="GO:0000160">
    <property type="term" value="P:phosphorelay signal transduction system"/>
    <property type="evidence" value="ECO:0007669"/>
    <property type="project" value="InterPro"/>
</dbReference>
<feature type="region of interest" description="Disordered" evidence="11">
    <location>
        <begin position="107"/>
        <end position="256"/>
    </location>
</feature>
<dbReference type="EC" id="2.7.11.1" evidence="1"/>
<dbReference type="GO" id="GO:0005524">
    <property type="term" value="F:ATP binding"/>
    <property type="evidence" value="ECO:0007669"/>
    <property type="project" value="UniProtKB-KW"/>
</dbReference>
<dbReference type="InterPro" id="IPR000014">
    <property type="entry name" value="PAS"/>
</dbReference>
<organism evidence="16 17">
    <name type="scientific">Botryobasidium botryosum (strain FD-172 SS1)</name>
    <dbReference type="NCBI Taxonomy" id="930990"/>
    <lineage>
        <taxon>Eukaryota</taxon>
        <taxon>Fungi</taxon>
        <taxon>Dikarya</taxon>
        <taxon>Basidiomycota</taxon>
        <taxon>Agaricomycotina</taxon>
        <taxon>Agaricomycetes</taxon>
        <taxon>Cantharellales</taxon>
        <taxon>Botryobasidiaceae</taxon>
        <taxon>Botryobasidium</taxon>
    </lineage>
</organism>
<feature type="compositionally biased region" description="Basic and acidic residues" evidence="11">
    <location>
        <begin position="107"/>
        <end position="131"/>
    </location>
</feature>
<sequence length="1768" mass="195387">MDFPPPRFISRDHTPSPLLFGPLLDPPARSPAQQPSPPAPTPPLQPAPAHAHAHAPSTASSSSQNDTSMPFVKRHIRRRLASAKENCDKELKKVVGLITAYFEERLRKEQQHEFELDDPPEFRSRRPHRDDASEDGGDEADAEWGRRSRKTSTTSSSPTRMRRQSILPRPASIYGSNMSSGELSPSRSKGATSSSGQWHSQSQTTVSRRLSRNIHIAAVPIQSGTSSRETSRSRSPLPPTGNGAEHAYQAISSSPRSSLAHRISRLDLGTEEPPQVDPFMATLHEIIATATDILEMPISTLTSRPKVCLELVQKVQTIGKAWDDHPDWHGRNWYVQLLLAVASLSRVVEWWGAEKQFWNFQDEDEDQVDQLTFVLKGPAPESPGATSQLFPKNDKTAVPVRSPQPSRIRDARFGGEGTASPGARKPAEDLARKVSLLGESPAKATEKLRKQAEEAQCFNIVIELGLDEAEIAWVNQAWAVVVGSFPEESVGKPVAEVLAPQDKDVFVNATRQLLEDDSHTIEVQVKLRVEPEDEDDAATTRPLYRSMEGKGMLMRDRVDGTPTHTMWVLKPTSPAQPLESLPLMPDNDMLSLDQVNASFYRGIDTPPFLRPISTEPIMCRICERTFPDWFFEKHSETCNEIHQLEASIGEYNESIAELRSTIRDLITSLDRSSPATVVPEYRGTPIYTPTSPPSLPLQLFRPALSARMHRNGVRKTQRKMLERLDEILQAAFEIAVPALKEEQAAEPIENQRLLSPDSVDKFQRVQQWVKPTPEDAALARLVQDAETLMRTKIEDVVRMQNTIKYTEKVRQEWEEKFEQALTILDESEEGREEREQEQEQEGGSGHGHGHEREGAEGAPSSTNSEYAFDGSEPTPMAPSSPAPSSSRESGEGRTSAFIPPLSIGYLNNHTRSSTPSSVSSPLALATPIVASTEIAPEGTGKTVRPRQSMHALPADPYASLTPPLSPLVRPRDARNGRHANINPIVSPPSSGLASGPLSPRISTIAPSKTTPSSIKDFEIIKPISKGAFGSVFLAKKKTTGDYFAIKVLRKDDMIAKNQITNVKAERMILMKQAESPFVVKLYFTFQSKENLYLVMEYLNGGDCAALIKTLGSLPEEWTRAYVAEVVLGLEYLHERGVVHRDLKPDNLLVDQHGHLKLTDFGLSRIGLLGRQTWDPRSNQSSLGFDRGAKRASRVPSMEIPRLPSPVIYTDHSAGSLGSAKASHQQLPPSDDVSESSGSESFSGQFWRRPQQPSDSPLQSFATDLTNELRSHSNSGSGTPPPAEQKFVGTPDYLAPESILGIGGDDRAVDWWALGVITYEFLYGFPPFNAETPKEVFENIISRRIDWHEDWMEVSPEARDFMERLLTSDPTKRLGYNGAQEVKEHPFLRDVKWEEVLTQQPAFVPQVTDPESTDYFDTRGAVAQHFPEESPVVVPEATSEAVSPTPPPLRDALSPSHDDFGSFAFKNLHVLKQANDDVVRKLRADQLHPFPNAFETSTILERRRSISQRVKAEPRNINTNPPSPTTSTSSITSSPSRSSVPPNMNAHTRRPSEFGPLERFKSNHLDSDGNRRNSMPSRLRTSSMSSAEATTPDQWQAAGNVIHLLDVGTPPSSVCSTDIPKAVDLAEAASDGTVTCLLAEDNPISIKILETLLTRMGCRCVLVSDGAEAISVALGEIKFDCILMDYQMPNVDGETAARYIKSTTNKNTTTPIIAVSAYTNRDSNLASSLFAASLTKPVMKNDLLGVMRQLGFKISTREGDKRTSKIVTR</sequence>
<dbReference type="InterPro" id="IPR050236">
    <property type="entry name" value="Ser_Thr_kinase_AGC"/>
</dbReference>
<comment type="catalytic activity">
    <reaction evidence="8">
        <text>L-threonyl-[protein] + ATP = O-phospho-L-threonyl-[protein] + ADP + H(+)</text>
        <dbReference type="Rhea" id="RHEA:46608"/>
        <dbReference type="Rhea" id="RHEA-COMP:11060"/>
        <dbReference type="Rhea" id="RHEA-COMP:11605"/>
        <dbReference type="ChEBI" id="CHEBI:15378"/>
        <dbReference type="ChEBI" id="CHEBI:30013"/>
        <dbReference type="ChEBI" id="CHEBI:30616"/>
        <dbReference type="ChEBI" id="CHEBI:61977"/>
        <dbReference type="ChEBI" id="CHEBI:456216"/>
        <dbReference type="EC" id="2.7.11.1"/>
    </reaction>
</comment>
<dbReference type="Pfam" id="PF00069">
    <property type="entry name" value="Pkinase"/>
    <property type="match status" value="2"/>
</dbReference>
<dbReference type="PROSITE" id="PS00108">
    <property type="entry name" value="PROTEIN_KINASE_ST"/>
    <property type="match status" value="1"/>
</dbReference>
<keyword evidence="4" id="KW-0808">Transferase</keyword>
<comment type="catalytic activity">
    <reaction evidence="9">
        <text>L-seryl-[protein] + ATP = O-phospho-L-seryl-[protein] + ADP + H(+)</text>
        <dbReference type="Rhea" id="RHEA:17989"/>
        <dbReference type="Rhea" id="RHEA-COMP:9863"/>
        <dbReference type="Rhea" id="RHEA-COMP:11604"/>
        <dbReference type="ChEBI" id="CHEBI:15378"/>
        <dbReference type="ChEBI" id="CHEBI:29999"/>
        <dbReference type="ChEBI" id="CHEBI:30616"/>
        <dbReference type="ChEBI" id="CHEBI:83421"/>
        <dbReference type="ChEBI" id="CHEBI:456216"/>
        <dbReference type="EC" id="2.7.11.1"/>
    </reaction>
</comment>
<dbReference type="FunCoup" id="A0A067N8N4">
    <property type="interactions" value="290"/>
</dbReference>
<dbReference type="Pfam" id="PF00072">
    <property type="entry name" value="Response_reg"/>
    <property type="match status" value="1"/>
</dbReference>
<evidence type="ECO:0000313" key="17">
    <source>
        <dbReference type="Proteomes" id="UP000027195"/>
    </source>
</evidence>
<evidence type="ECO:0000256" key="5">
    <source>
        <dbReference type="ARBA" id="ARBA00022741"/>
    </source>
</evidence>
<reference evidence="17" key="1">
    <citation type="journal article" date="2014" name="Proc. Natl. Acad. Sci. U.S.A.">
        <title>Extensive sampling of basidiomycete genomes demonstrates inadequacy of the white-rot/brown-rot paradigm for wood decay fungi.</title>
        <authorList>
            <person name="Riley R."/>
            <person name="Salamov A.A."/>
            <person name="Brown D.W."/>
            <person name="Nagy L.G."/>
            <person name="Floudas D."/>
            <person name="Held B.W."/>
            <person name="Levasseur A."/>
            <person name="Lombard V."/>
            <person name="Morin E."/>
            <person name="Otillar R."/>
            <person name="Lindquist E.A."/>
            <person name="Sun H."/>
            <person name="LaButti K.M."/>
            <person name="Schmutz J."/>
            <person name="Jabbour D."/>
            <person name="Luo H."/>
            <person name="Baker S.E."/>
            <person name="Pisabarro A.G."/>
            <person name="Walton J.D."/>
            <person name="Blanchette R.A."/>
            <person name="Henrissat B."/>
            <person name="Martin F."/>
            <person name="Cullen D."/>
            <person name="Hibbett D.S."/>
            <person name="Grigoriev I.V."/>
        </authorList>
    </citation>
    <scope>NUCLEOTIDE SEQUENCE [LARGE SCALE GENOMIC DNA]</scope>
    <source>
        <strain evidence="17">FD-172 SS1</strain>
    </source>
</reference>
<dbReference type="Proteomes" id="UP000027195">
    <property type="component" value="Unassembled WGS sequence"/>
</dbReference>
<feature type="region of interest" description="Disordered" evidence="11">
    <location>
        <begin position="1507"/>
        <end position="1589"/>
    </location>
</feature>
<dbReference type="PROSITE" id="PS51285">
    <property type="entry name" value="AGC_KINASE_CTER"/>
    <property type="match status" value="1"/>
</dbReference>
<dbReference type="CDD" id="cd17546">
    <property type="entry name" value="REC_hyHK_CKI1_RcsC-like"/>
    <property type="match status" value="1"/>
</dbReference>
<feature type="compositionally biased region" description="Polar residues" evidence="11">
    <location>
        <begin position="174"/>
        <end position="208"/>
    </location>
</feature>
<proteinExistence type="predicted"/>
<keyword evidence="17" id="KW-1185">Reference proteome</keyword>
<feature type="region of interest" description="Disordered" evidence="11">
    <location>
        <begin position="824"/>
        <end position="897"/>
    </location>
</feature>
<evidence type="ECO:0000259" key="12">
    <source>
        <dbReference type="PROSITE" id="PS50011"/>
    </source>
</evidence>
<dbReference type="STRING" id="930990.A0A067N8N4"/>
<evidence type="ECO:0000256" key="9">
    <source>
        <dbReference type="ARBA" id="ARBA00048679"/>
    </source>
</evidence>
<feature type="compositionally biased region" description="Low complexity" evidence="11">
    <location>
        <begin position="1514"/>
        <end position="1542"/>
    </location>
</feature>
<dbReference type="PROSITE" id="PS50112">
    <property type="entry name" value="PAS"/>
    <property type="match status" value="1"/>
</dbReference>